<dbReference type="RefSeq" id="WP_118098667.1">
    <property type="nucleotide sequence ID" value="NZ_QRVL01000027.1"/>
</dbReference>
<dbReference type="CDD" id="cd00093">
    <property type="entry name" value="HTH_XRE"/>
    <property type="match status" value="1"/>
</dbReference>
<evidence type="ECO:0000313" key="2">
    <source>
        <dbReference type="EMBL" id="RGS35766.1"/>
    </source>
</evidence>
<gene>
    <name evidence="2" type="ORF">DWX93_16275</name>
</gene>
<evidence type="ECO:0000259" key="1">
    <source>
        <dbReference type="Pfam" id="PF13443"/>
    </source>
</evidence>
<protein>
    <submittedName>
        <fullName evidence="2">XRE family transcriptional regulator</fullName>
    </submittedName>
</protein>
<dbReference type="GO" id="GO:0003677">
    <property type="term" value="F:DNA binding"/>
    <property type="evidence" value="ECO:0007669"/>
    <property type="project" value="InterPro"/>
</dbReference>
<name>A0A395V5C9_9FIRM</name>
<dbReference type="Gene3D" id="1.10.260.40">
    <property type="entry name" value="lambda repressor-like DNA-binding domains"/>
    <property type="match status" value="1"/>
</dbReference>
<dbReference type="AlphaFoldDB" id="A0A395V5C9"/>
<dbReference type="PANTHER" id="PTHR37301">
    <property type="entry name" value="DNA-BINDING PROTEIN-RELATED"/>
    <property type="match status" value="1"/>
</dbReference>
<proteinExistence type="predicted"/>
<organism evidence="2 3">
    <name type="scientific">Roseburia hominis</name>
    <dbReference type="NCBI Taxonomy" id="301301"/>
    <lineage>
        <taxon>Bacteria</taxon>
        <taxon>Bacillati</taxon>
        <taxon>Bacillota</taxon>
        <taxon>Clostridia</taxon>
        <taxon>Lachnospirales</taxon>
        <taxon>Lachnospiraceae</taxon>
        <taxon>Roseburia</taxon>
    </lineage>
</organism>
<dbReference type="EMBL" id="QRVL01000027">
    <property type="protein sequence ID" value="RGS35766.1"/>
    <property type="molecule type" value="Genomic_DNA"/>
</dbReference>
<dbReference type="InterPro" id="IPR001387">
    <property type="entry name" value="Cro/C1-type_HTH"/>
</dbReference>
<evidence type="ECO:0000313" key="3">
    <source>
        <dbReference type="Proteomes" id="UP000266172"/>
    </source>
</evidence>
<feature type="domain" description="HTH cro/C1-type" evidence="1">
    <location>
        <begin position="7"/>
        <end position="67"/>
    </location>
</feature>
<dbReference type="InterPro" id="IPR010982">
    <property type="entry name" value="Lambda_DNA-bd_dom_sf"/>
</dbReference>
<sequence>MSISYNKLWKLLIDCNMNKSELRERAKISTNAIAKMGKNEPVSMDTMDKICKALHCNIGDVMDFVSDNETLS</sequence>
<dbReference type="PANTHER" id="PTHR37301:SF1">
    <property type="entry name" value="DNA-BINDING PROTEIN"/>
    <property type="match status" value="1"/>
</dbReference>
<comment type="caution">
    <text evidence="2">The sequence shown here is derived from an EMBL/GenBank/DDBJ whole genome shotgun (WGS) entry which is preliminary data.</text>
</comment>
<dbReference type="Pfam" id="PF13443">
    <property type="entry name" value="HTH_26"/>
    <property type="match status" value="1"/>
</dbReference>
<reference evidence="2 3" key="1">
    <citation type="submission" date="2018-08" db="EMBL/GenBank/DDBJ databases">
        <title>A genome reference for cultivated species of the human gut microbiota.</title>
        <authorList>
            <person name="Zou Y."/>
            <person name="Xue W."/>
            <person name="Luo G."/>
        </authorList>
    </citation>
    <scope>NUCLEOTIDE SEQUENCE [LARGE SCALE GENOMIC DNA]</scope>
    <source>
        <strain evidence="2 3">AF22-12AC</strain>
    </source>
</reference>
<dbReference type="SUPFAM" id="SSF47413">
    <property type="entry name" value="lambda repressor-like DNA-binding domains"/>
    <property type="match status" value="1"/>
</dbReference>
<accession>A0A395V5C9</accession>
<dbReference type="Proteomes" id="UP000266172">
    <property type="component" value="Unassembled WGS sequence"/>
</dbReference>